<sequence length="752" mass="82290">MRVVGTVPGDGDCDSFILICKKLQKRLTSKRKIGAFAVISTGCQDTHSAIVDGACVKPVAIPVYVRYAPLSVIPADCRDDALVSNHLATILWPDGPLPTILRPYEITFSKLEPTDLPTAYSITFELIDYMNYTKYEFLNTNMALLSLKLSGRLLGKGMTLHINLIDGNCVRLLVANIVAQKTVPVDHSQITQALEDVDICFVSASVLIKVLPRASEKVSEIAYENSTISPPWFPGLEPAFRSLSSKIEEVFYTIGNPTYQPDTHNARPVLADQCLQRVRGILLSGEPGTGKSHLIRSIARYMGVPWSSIDAIQLIKPREGDFEHLLLDIVLRRSRHPNTHSIIIIDNLEDLINAGKVPICGLFKHIFDDGVVRPKSLSQSPGASGVLLIAVTNKHELVKKHLGVSTIYFEDFRMPPLTVADRVDLFRSFIPDAACDKSKLVVLAKQTRSHALSDLVGGLQRGILDRVSDADRFNALCNTLKSTPPASLRGIANKLPECQLSDLFGIQVQLDLLNDILIKPFREYDQDLDTNSILRIQPPHGVLIYGPHGVGKTLLACAVANELAFPCIFVDGPSIRSKLVGESEKAISKLFQRARASAPCILLIDQIEHLLATRSEHSSSEGSSNRVVTSFLTELDGVIKHTASICVLATSRLTKTIDPAVLRPGRIGAHIHIPLPNRLSRSELFQGLFGRMPTNLEAHDIESAIDRSEGMSQADIAGICREAAMASIRTGASCVMPEHLSMVLDSMTNTGK</sequence>
<dbReference type="InterPro" id="IPR003959">
    <property type="entry name" value="ATPase_AAA_core"/>
</dbReference>
<dbReference type="InterPro" id="IPR050168">
    <property type="entry name" value="AAA_ATPase_domain"/>
</dbReference>
<gene>
    <name evidence="5" type="ORF">BASA50_003837</name>
</gene>
<proteinExistence type="inferred from homology"/>
<dbReference type="PANTHER" id="PTHR23077:SF171">
    <property type="entry name" value="NUCLEAR VALOSIN-CONTAINING PROTEIN-LIKE"/>
    <property type="match status" value="1"/>
</dbReference>
<keyword evidence="6" id="KW-1185">Reference proteome</keyword>
<feature type="domain" description="AAA+ ATPase" evidence="4">
    <location>
        <begin position="538"/>
        <end position="677"/>
    </location>
</feature>
<accession>A0ABQ8FK24</accession>
<reference evidence="5 6" key="1">
    <citation type="submission" date="2021-02" db="EMBL/GenBank/DDBJ databases">
        <title>Variation within the Batrachochytrium salamandrivorans European outbreak.</title>
        <authorList>
            <person name="Kelly M."/>
            <person name="Pasmans F."/>
            <person name="Shea T.P."/>
            <person name="Munoz J.F."/>
            <person name="Carranza S."/>
            <person name="Cuomo C.A."/>
            <person name="Martel A."/>
        </authorList>
    </citation>
    <scope>NUCLEOTIDE SEQUENCE [LARGE SCALE GENOMIC DNA]</scope>
    <source>
        <strain evidence="5 6">AMFP18/2</strain>
    </source>
</reference>
<feature type="domain" description="AAA+ ATPase" evidence="4">
    <location>
        <begin position="277"/>
        <end position="474"/>
    </location>
</feature>
<evidence type="ECO:0000256" key="3">
    <source>
        <dbReference type="ARBA" id="ARBA00022840"/>
    </source>
</evidence>
<dbReference type="Gene3D" id="1.10.8.60">
    <property type="match status" value="1"/>
</dbReference>
<evidence type="ECO:0000313" key="5">
    <source>
        <dbReference type="EMBL" id="KAH6598222.1"/>
    </source>
</evidence>
<name>A0ABQ8FK24_9FUNG</name>
<evidence type="ECO:0000256" key="1">
    <source>
        <dbReference type="ARBA" id="ARBA00006914"/>
    </source>
</evidence>
<dbReference type="EMBL" id="JAFCIX010000114">
    <property type="protein sequence ID" value="KAH6598222.1"/>
    <property type="molecule type" value="Genomic_DNA"/>
</dbReference>
<keyword evidence="2" id="KW-0547">Nucleotide-binding</keyword>
<dbReference type="Pfam" id="PF00004">
    <property type="entry name" value="AAA"/>
    <property type="match status" value="2"/>
</dbReference>
<organism evidence="5 6">
    <name type="scientific">Batrachochytrium salamandrivorans</name>
    <dbReference type="NCBI Taxonomy" id="1357716"/>
    <lineage>
        <taxon>Eukaryota</taxon>
        <taxon>Fungi</taxon>
        <taxon>Fungi incertae sedis</taxon>
        <taxon>Chytridiomycota</taxon>
        <taxon>Chytridiomycota incertae sedis</taxon>
        <taxon>Chytridiomycetes</taxon>
        <taxon>Rhizophydiales</taxon>
        <taxon>Rhizophydiales incertae sedis</taxon>
        <taxon>Batrachochytrium</taxon>
    </lineage>
</organism>
<keyword evidence="3" id="KW-0067">ATP-binding</keyword>
<dbReference type="InterPro" id="IPR027417">
    <property type="entry name" value="P-loop_NTPase"/>
</dbReference>
<comment type="similarity">
    <text evidence="1">Belongs to the AAA ATPase family.</text>
</comment>
<dbReference type="InterPro" id="IPR003593">
    <property type="entry name" value="AAA+_ATPase"/>
</dbReference>
<dbReference type="SUPFAM" id="SSF52540">
    <property type="entry name" value="P-loop containing nucleoside triphosphate hydrolases"/>
    <property type="match status" value="2"/>
</dbReference>
<evidence type="ECO:0000313" key="6">
    <source>
        <dbReference type="Proteomes" id="UP001648503"/>
    </source>
</evidence>
<dbReference type="Proteomes" id="UP001648503">
    <property type="component" value="Unassembled WGS sequence"/>
</dbReference>
<evidence type="ECO:0000259" key="4">
    <source>
        <dbReference type="SMART" id="SM00382"/>
    </source>
</evidence>
<dbReference type="Gene3D" id="3.40.50.300">
    <property type="entry name" value="P-loop containing nucleotide triphosphate hydrolases"/>
    <property type="match status" value="2"/>
</dbReference>
<comment type="caution">
    <text evidence="5">The sequence shown here is derived from an EMBL/GenBank/DDBJ whole genome shotgun (WGS) entry which is preliminary data.</text>
</comment>
<protein>
    <recommendedName>
        <fullName evidence="4">AAA+ ATPase domain-containing protein</fullName>
    </recommendedName>
</protein>
<dbReference type="SMART" id="SM00382">
    <property type="entry name" value="AAA"/>
    <property type="match status" value="2"/>
</dbReference>
<evidence type="ECO:0000256" key="2">
    <source>
        <dbReference type="ARBA" id="ARBA00022741"/>
    </source>
</evidence>
<dbReference type="PANTHER" id="PTHR23077">
    <property type="entry name" value="AAA-FAMILY ATPASE"/>
    <property type="match status" value="1"/>
</dbReference>